<accession>A0A1G5E8D3</accession>
<dbReference type="Pfam" id="PF10825">
    <property type="entry name" value="DUF2752"/>
    <property type="match status" value="1"/>
</dbReference>
<evidence type="ECO:0000313" key="3">
    <source>
        <dbReference type="Proteomes" id="UP000199354"/>
    </source>
</evidence>
<reference evidence="2 3" key="1">
    <citation type="submission" date="2016-10" db="EMBL/GenBank/DDBJ databases">
        <authorList>
            <person name="de Groot N.N."/>
        </authorList>
    </citation>
    <scope>NUCLEOTIDE SEQUENCE [LARGE SCALE GENOMIC DNA]</scope>
    <source>
        <strain evidence="2 3">CGMCC 1.7031</strain>
    </source>
</reference>
<proteinExistence type="predicted"/>
<organism evidence="2 3">
    <name type="scientific">Flavobacterium caeni</name>
    <dbReference type="NCBI Taxonomy" id="490189"/>
    <lineage>
        <taxon>Bacteria</taxon>
        <taxon>Pseudomonadati</taxon>
        <taxon>Bacteroidota</taxon>
        <taxon>Flavobacteriia</taxon>
        <taxon>Flavobacteriales</taxon>
        <taxon>Flavobacteriaceae</taxon>
        <taxon>Flavobacterium</taxon>
    </lineage>
</organism>
<dbReference type="AlphaFoldDB" id="A0A1G5E8D3"/>
<keyword evidence="1" id="KW-0812">Transmembrane</keyword>
<feature type="transmembrane region" description="Helical" evidence="1">
    <location>
        <begin position="117"/>
        <end position="134"/>
    </location>
</feature>
<dbReference type="OrthoDB" id="9815897at2"/>
<evidence type="ECO:0000256" key="1">
    <source>
        <dbReference type="SAM" id="Phobius"/>
    </source>
</evidence>
<evidence type="ECO:0000313" key="2">
    <source>
        <dbReference type="EMBL" id="SCY23001.1"/>
    </source>
</evidence>
<dbReference type="Proteomes" id="UP000199354">
    <property type="component" value="Unassembled WGS sequence"/>
</dbReference>
<feature type="transmembrane region" description="Helical" evidence="1">
    <location>
        <begin position="7"/>
        <end position="26"/>
    </location>
</feature>
<evidence type="ECO:0008006" key="4">
    <source>
        <dbReference type="Google" id="ProtNLM"/>
    </source>
</evidence>
<keyword evidence="1" id="KW-1133">Transmembrane helix</keyword>
<keyword evidence="3" id="KW-1185">Reference proteome</keyword>
<dbReference type="RefSeq" id="WP_091141177.1">
    <property type="nucleotide sequence ID" value="NZ_FMVF01000004.1"/>
</dbReference>
<sequence>MSRNGLYSLIGVACLLGALYFAISYFRNDWFEMLGWKTCFFKSLTGYPCPTCGTTRSVKLLFDGDLAGAFLMNPIGIVVGLLAVLVPGLLVYDLLFKKDTLHRVYLSVEKDMVKHKGWVVVFVILILLNGVWNVCKGI</sequence>
<feature type="transmembrane region" description="Helical" evidence="1">
    <location>
        <begin position="75"/>
        <end position="96"/>
    </location>
</feature>
<gene>
    <name evidence="2" type="ORF">SAMN02927903_00972</name>
</gene>
<keyword evidence="1" id="KW-0472">Membrane</keyword>
<dbReference type="EMBL" id="FMVF01000004">
    <property type="protein sequence ID" value="SCY23001.1"/>
    <property type="molecule type" value="Genomic_DNA"/>
</dbReference>
<protein>
    <recommendedName>
        <fullName evidence="4">DUF2752 domain-containing protein</fullName>
    </recommendedName>
</protein>
<dbReference type="InterPro" id="IPR021215">
    <property type="entry name" value="DUF2752"/>
</dbReference>
<name>A0A1G5E8D3_9FLAO</name>